<gene>
    <name evidence="2" type="ORF">BU26DRAFT_498926</name>
</gene>
<dbReference type="Proteomes" id="UP000800094">
    <property type="component" value="Unassembled WGS sequence"/>
</dbReference>
<name>A0A6A6J0K5_9PLEO</name>
<evidence type="ECO:0000313" key="3">
    <source>
        <dbReference type="Proteomes" id="UP000800094"/>
    </source>
</evidence>
<keyword evidence="1" id="KW-0732">Signal</keyword>
<evidence type="ECO:0000256" key="1">
    <source>
        <dbReference type="SAM" id="SignalP"/>
    </source>
</evidence>
<evidence type="ECO:0000313" key="2">
    <source>
        <dbReference type="EMBL" id="KAF2256229.1"/>
    </source>
</evidence>
<evidence type="ECO:0008006" key="4">
    <source>
        <dbReference type="Google" id="ProtNLM"/>
    </source>
</evidence>
<feature type="chain" id="PRO_5025604551" description="Secreted protein" evidence="1">
    <location>
        <begin position="17"/>
        <end position="220"/>
    </location>
</feature>
<dbReference type="AlphaFoldDB" id="A0A6A6J0K5"/>
<reference evidence="2" key="1">
    <citation type="journal article" date="2020" name="Stud. Mycol.">
        <title>101 Dothideomycetes genomes: a test case for predicting lifestyles and emergence of pathogens.</title>
        <authorList>
            <person name="Haridas S."/>
            <person name="Albert R."/>
            <person name="Binder M."/>
            <person name="Bloem J."/>
            <person name="Labutti K."/>
            <person name="Salamov A."/>
            <person name="Andreopoulos B."/>
            <person name="Baker S."/>
            <person name="Barry K."/>
            <person name="Bills G."/>
            <person name="Bluhm B."/>
            <person name="Cannon C."/>
            <person name="Castanera R."/>
            <person name="Culley D."/>
            <person name="Daum C."/>
            <person name="Ezra D."/>
            <person name="Gonzalez J."/>
            <person name="Henrissat B."/>
            <person name="Kuo A."/>
            <person name="Liang C."/>
            <person name="Lipzen A."/>
            <person name="Lutzoni F."/>
            <person name="Magnuson J."/>
            <person name="Mondo S."/>
            <person name="Nolan M."/>
            <person name="Ohm R."/>
            <person name="Pangilinan J."/>
            <person name="Park H.-J."/>
            <person name="Ramirez L."/>
            <person name="Alfaro M."/>
            <person name="Sun H."/>
            <person name="Tritt A."/>
            <person name="Yoshinaga Y."/>
            <person name="Zwiers L.-H."/>
            <person name="Turgeon B."/>
            <person name="Goodwin S."/>
            <person name="Spatafora J."/>
            <person name="Crous P."/>
            <person name="Grigoriev I."/>
        </authorList>
    </citation>
    <scope>NUCLEOTIDE SEQUENCE</scope>
    <source>
        <strain evidence="2">CBS 122368</strain>
    </source>
</reference>
<dbReference type="EMBL" id="ML987189">
    <property type="protein sequence ID" value="KAF2256229.1"/>
    <property type="molecule type" value="Genomic_DNA"/>
</dbReference>
<dbReference type="GeneID" id="54579701"/>
<proteinExistence type="predicted"/>
<keyword evidence="3" id="KW-1185">Reference proteome</keyword>
<sequence>MGIWIALIVMHGLLLSFIPNSGPNASVIGGFVVLQHAIVRHCFLLQIALFIRRVAPAGGSSNALRSSISISREISVNRLIPSLLVLNSLRYCPFDHRSTGHVLSAQLNTTSRHAPTASTTKRHIRYRAMCLVIFAYGTCGCPPTPTAPYIHLCPAARSRGPYGQACPPGRRYQRTVLTGGPCSMCRQLARESIRLERKELMRRRWVRGPGTGTGTGTGYW</sequence>
<protein>
    <recommendedName>
        <fullName evidence="4">Secreted protein</fullName>
    </recommendedName>
</protein>
<dbReference type="RefSeq" id="XP_033691233.1">
    <property type="nucleotide sequence ID" value="XM_033826371.1"/>
</dbReference>
<organism evidence="2 3">
    <name type="scientific">Trematosphaeria pertusa</name>
    <dbReference type="NCBI Taxonomy" id="390896"/>
    <lineage>
        <taxon>Eukaryota</taxon>
        <taxon>Fungi</taxon>
        <taxon>Dikarya</taxon>
        <taxon>Ascomycota</taxon>
        <taxon>Pezizomycotina</taxon>
        <taxon>Dothideomycetes</taxon>
        <taxon>Pleosporomycetidae</taxon>
        <taxon>Pleosporales</taxon>
        <taxon>Massarineae</taxon>
        <taxon>Trematosphaeriaceae</taxon>
        <taxon>Trematosphaeria</taxon>
    </lineage>
</organism>
<accession>A0A6A6J0K5</accession>
<feature type="signal peptide" evidence="1">
    <location>
        <begin position="1"/>
        <end position="16"/>
    </location>
</feature>